<dbReference type="EMBL" id="JWJG01000028">
    <property type="protein sequence ID" value="KIF80776.1"/>
    <property type="molecule type" value="Genomic_DNA"/>
</dbReference>
<dbReference type="Pfam" id="PF08748">
    <property type="entry name" value="Phage_TAC_4"/>
    <property type="match status" value="1"/>
</dbReference>
<evidence type="ECO:0000313" key="4">
    <source>
        <dbReference type="Proteomes" id="UP000031572"/>
    </source>
</evidence>
<dbReference type="InterPro" id="IPR014859">
    <property type="entry name" value="Phage_TAC_4"/>
</dbReference>
<protein>
    <recommendedName>
        <fullName evidence="5">Tail assembly chaperone</fullName>
    </recommendedName>
</protein>
<evidence type="ECO:0000313" key="1">
    <source>
        <dbReference type="EMBL" id="KIF80776.1"/>
    </source>
</evidence>
<evidence type="ECO:0000313" key="3">
    <source>
        <dbReference type="EMBL" id="KIF84038.1"/>
    </source>
</evidence>
<dbReference type="STRING" id="709839.TSA66_00930"/>
<dbReference type="EMBL" id="JWJG01000010">
    <property type="protein sequence ID" value="KIF84038.1"/>
    <property type="molecule type" value="Genomic_DNA"/>
</dbReference>
<dbReference type="Proteomes" id="UP000031572">
    <property type="component" value="Unassembled WGS sequence"/>
</dbReference>
<name>A0A0C2BRT4_9BURK</name>
<organism evidence="1 4">
    <name type="scientific">Noviherbaspirillum autotrophicum</name>
    <dbReference type="NCBI Taxonomy" id="709839"/>
    <lineage>
        <taxon>Bacteria</taxon>
        <taxon>Pseudomonadati</taxon>
        <taxon>Pseudomonadota</taxon>
        <taxon>Betaproteobacteria</taxon>
        <taxon>Burkholderiales</taxon>
        <taxon>Oxalobacteraceae</taxon>
        <taxon>Noviherbaspirillum</taxon>
    </lineage>
</organism>
<dbReference type="EMBL" id="JWJG01000028">
    <property type="protein sequence ID" value="KIF80813.1"/>
    <property type="molecule type" value="Genomic_DNA"/>
</dbReference>
<evidence type="ECO:0000313" key="2">
    <source>
        <dbReference type="EMBL" id="KIF80813.1"/>
    </source>
</evidence>
<evidence type="ECO:0008006" key="5">
    <source>
        <dbReference type="Google" id="ProtNLM"/>
    </source>
</evidence>
<keyword evidence="4" id="KW-1185">Reference proteome</keyword>
<comment type="caution">
    <text evidence="1">The sequence shown here is derived from an EMBL/GenBank/DDBJ whole genome shotgun (WGS) entry which is preliminary data.</text>
</comment>
<dbReference type="AlphaFoldDB" id="A0A0C2BRT4"/>
<accession>A0A0C2BRT4</accession>
<gene>
    <name evidence="3" type="ORF">TSA66_00930</name>
    <name evidence="1" type="ORF">TSA66_07995</name>
    <name evidence="2" type="ORF">TSA66_08240</name>
</gene>
<reference evidence="1 4" key="1">
    <citation type="submission" date="2014-12" db="EMBL/GenBank/DDBJ databases">
        <title>Denitrispirillum autotrophicum gen. nov., sp. nov., Denitrifying, Facultatively Autotrophic Bacteria Isolated from Rice Paddy Soil.</title>
        <authorList>
            <person name="Ishii S."/>
            <person name="Ashida N."/>
            <person name="Ohno H."/>
            <person name="Otsuka S."/>
            <person name="Yokota A."/>
            <person name="Senoo K."/>
        </authorList>
    </citation>
    <scope>NUCLEOTIDE SEQUENCE [LARGE SCALE GENOMIC DNA]</scope>
    <source>
        <strain evidence="1 4">TSA66</strain>
    </source>
</reference>
<dbReference type="RefSeq" id="WP_040038625.1">
    <property type="nucleotide sequence ID" value="NZ_JWJG01000010.1"/>
</dbReference>
<dbReference type="OrthoDB" id="8686982at2"/>
<sequence>MAKLTLGKRPGAFKKTVHIPLCDGGTDEIEFVFKYRTRTEYGKLMDELAAKPSQEDGAATPKEKWSLEKFIGKSVEEDADFILMLAEGWDLSDEFSRESLISLVDMHAGATDAIHKAYATGLREYREKN</sequence>
<proteinExistence type="predicted"/>